<keyword evidence="5 8" id="KW-0055">Arginine biosynthesis</keyword>
<dbReference type="InterPro" id="IPR008948">
    <property type="entry name" value="L-Aspartase-like"/>
</dbReference>
<evidence type="ECO:0000259" key="10">
    <source>
        <dbReference type="Pfam" id="PF14698"/>
    </source>
</evidence>
<dbReference type="AlphaFoldDB" id="A0A8D3X7S7"/>
<evidence type="ECO:0000259" key="9">
    <source>
        <dbReference type="Pfam" id="PF00206"/>
    </source>
</evidence>
<dbReference type="InterPro" id="IPR022761">
    <property type="entry name" value="Fumarate_lyase_N"/>
</dbReference>
<sequence length="464" mass="53324">MKNFKKPWIGRFKKSTDKLVENFTASINFDYRLYYHDIKVSIAHAKMLEIVGLLTLKESQLIINGLKNIEKDINNEKINWFIKLEDVHMNIEANLIKKIGNIGKKLHTGRSRNDQISTDIRLYLREKIDKIKLKITKLRKSLINLAISESDTIMPGFTHLQIAQPITFGHHILAWHEMISRDHERILECRKRINILPLGSAALAGTTYPINRNIIKDLLGFDHITENSLDAVSDRDFAIEFTSVSSILLMHLSRMCEELIFWTSLPFDFIELPDCLCTGSSIMPQKKNPDIPELIRGKTGRIYGNLLNLLVLMKSQPLAYNKDNQEDKEPLFDTTETVINCIDNFINIIKFLKIKPKKMYLSALCNYSTATDFADYLVKRGVPFRDAHSIVGKVVYYGITNQKNFNEIYIEKLREFSNKIDEEILEVLTLEGSINTRNHIGGTAPNQVRSAALRAKKYLKILLG</sequence>
<dbReference type="HAMAP" id="MF_00006">
    <property type="entry name" value="Arg_succ_lyase"/>
    <property type="match status" value="1"/>
</dbReference>
<evidence type="ECO:0000256" key="5">
    <source>
        <dbReference type="ARBA" id="ARBA00022571"/>
    </source>
</evidence>
<dbReference type="Pfam" id="PF00206">
    <property type="entry name" value="Lyase_1"/>
    <property type="match status" value="1"/>
</dbReference>
<keyword evidence="6 8" id="KW-0028">Amino-acid biosynthesis</keyword>
<protein>
    <recommendedName>
        <fullName evidence="4 8">Argininosuccinate lyase</fullName>
        <shortName evidence="8">ASAL</shortName>
        <ecNumber evidence="4 8">4.3.2.1</ecNumber>
    </recommendedName>
    <alternativeName>
        <fullName evidence="8">Arginosuccinase</fullName>
    </alternativeName>
</protein>
<dbReference type="PRINTS" id="PR00149">
    <property type="entry name" value="FUMRATELYASE"/>
</dbReference>
<comment type="similarity">
    <text evidence="3">In the N-terminal section; belongs to the lyase 1 family. Argininosuccinate lyase subfamily.</text>
</comment>
<dbReference type="Gene3D" id="1.20.200.10">
    <property type="entry name" value="Fumarase/aspartase (Central domain)"/>
    <property type="match status" value="1"/>
</dbReference>
<comment type="catalytic activity">
    <reaction evidence="1 8">
        <text>2-(N(omega)-L-arginino)succinate = fumarate + L-arginine</text>
        <dbReference type="Rhea" id="RHEA:24020"/>
        <dbReference type="ChEBI" id="CHEBI:29806"/>
        <dbReference type="ChEBI" id="CHEBI:32682"/>
        <dbReference type="ChEBI" id="CHEBI:57472"/>
        <dbReference type="EC" id="4.3.2.1"/>
    </reaction>
</comment>
<evidence type="ECO:0000256" key="3">
    <source>
        <dbReference type="ARBA" id="ARBA00005552"/>
    </source>
</evidence>
<dbReference type="Pfam" id="PF14698">
    <property type="entry name" value="ASL_C2"/>
    <property type="match status" value="1"/>
</dbReference>
<dbReference type="UniPathway" id="UPA00068">
    <property type="reaction ID" value="UER00114"/>
</dbReference>
<dbReference type="FunFam" id="1.10.40.30:FF:000001">
    <property type="entry name" value="Argininosuccinate lyase"/>
    <property type="match status" value="1"/>
</dbReference>
<evidence type="ECO:0000256" key="6">
    <source>
        <dbReference type="ARBA" id="ARBA00022605"/>
    </source>
</evidence>
<dbReference type="GO" id="GO:0005829">
    <property type="term" value="C:cytosol"/>
    <property type="evidence" value="ECO:0007669"/>
    <property type="project" value="TreeGrafter"/>
</dbReference>
<dbReference type="InterPro" id="IPR024083">
    <property type="entry name" value="Fumarase/histidase_N"/>
</dbReference>
<evidence type="ECO:0000256" key="4">
    <source>
        <dbReference type="ARBA" id="ARBA00012338"/>
    </source>
</evidence>
<dbReference type="PRINTS" id="PR00145">
    <property type="entry name" value="ARGSUCLYASE"/>
</dbReference>
<evidence type="ECO:0000256" key="8">
    <source>
        <dbReference type="HAMAP-Rule" id="MF_00006"/>
    </source>
</evidence>
<keyword evidence="8" id="KW-0963">Cytoplasm</keyword>
<dbReference type="KEGG" id="pld:PalTV_294"/>
<feature type="domain" description="Argininosuccinate lyase C-terminal" evidence="10">
    <location>
        <begin position="367"/>
        <end position="435"/>
    </location>
</feature>
<dbReference type="Proteomes" id="UP000012083">
    <property type="component" value="Chromosome"/>
</dbReference>
<dbReference type="InterPro" id="IPR020557">
    <property type="entry name" value="Fumarate_lyase_CS"/>
</dbReference>
<comment type="subcellular location">
    <subcellularLocation>
        <location evidence="8">Cytoplasm</location>
    </subcellularLocation>
</comment>
<evidence type="ECO:0000256" key="1">
    <source>
        <dbReference type="ARBA" id="ARBA00000985"/>
    </source>
</evidence>
<evidence type="ECO:0000313" key="11">
    <source>
        <dbReference type="EMBL" id="AGI27262.1"/>
    </source>
</evidence>
<evidence type="ECO:0000256" key="2">
    <source>
        <dbReference type="ARBA" id="ARBA00004941"/>
    </source>
</evidence>
<accession>A0A8D3X7S7</accession>
<comment type="similarity">
    <text evidence="8">Belongs to the lyase 1 family. Argininosuccinate lyase subfamily.</text>
</comment>
<feature type="domain" description="Fumarate lyase N-terminal" evidence="9">
    <location>
        <begin position="10"/>
        <end position="304"/>
    </location>
</feature>
<gene>
    <name evidence="8 11" type="primary">argH</name>
    <name evidence="11" type="ORF">PalTV_294</name>
</gene>
<dbReference type="InterPro" id="IPR000362">
    <property type="entry name" value="Fumarate_lyase_fam"/>
</dbReference>
<dbReference type="Gene3D" id="1.10.40.30">
    <property type="entry name" value="Fumarase/aspartase (C-terminal domain)"/>
    <property type="match status" value="1"/>
</dbReference>
<reference evidence="11 12" key="1">
    <citation type="journal article" date="2013" name="Genome Biol. Evol.">
        <title>The evolution of genomic instability in the obligate endosymbionts of whiteflies.</title>
        <authorList>
            <person name="Sloan D.B."/>
            <person name="Moran N.A."/>
        </authorList>
    </citation>
    <scope>NUCLEOTIDE SEQUENCE [LARGE SCALE GENOMIC DNA]</scope>
    <source>
        <strain evidence="11 12">TV</strain>
    </source>
</reference>
<dbReference type="EC" id="4.3.2.1" evidence="4 8"/>
<keyword evidence="7 8" id="KW-0456">Lyase</keyword>
<dbReference type="PANTHER" id="PTHR43814:SF1">
    <property type="entry name" value="ARGININOSUCCINATE LYASE"/>
    <property type="match status" value="1"/>
</dbReference>
<dbReference type="FunFam" id="1.10.275.10:FF:000002">
    <property type="entry name" value="Argininosuccinate lyase"/>
    <property type="match status" value="1"/>
</dbReference>
<dbReference type="EMBL" id="CP004358">
    <property type="protein sequence ID" value="AGI27262.1"/>
    <property type="molecule type" value="Genomic_DNA"/>
</dbReference>
<proteinExistence type="inferred from homology"/>
<evidence type="ECO:0000313" key="12">
    <source>
        <dbReference type="Proteomes" id="UP000012083"/>
    </source>
</evidence>
<evidence type="ECO:0000256" key="7">
    <source>
        <dbReference type="ARBA" id="ARBA00023239"/>
    </source>
</evidence>
<dbReference type="FunFam" id="1.20.200.10:FF:000015">
    <property type="entry name" value="argininosuccinate lyase isoform X2"/>
    <property type="match status" value="1"/>
</dbReference>
<dbReference type="InterPro" id="IPR009049">
    <property type="entry name" value="Argininosuccinate_lyase"/>
</dbReference>
<dbReference type="RefSeq" id="WP_015482673.1">
    <property type="nucleotide sequence ID" value="NC_020831.1"/>
</dbReference>
<dbReference type="SUPFAM" id="SSF48557">
    <property type="entry name" value="L-aspartase-like"/>
    <property type="match status" value="1"/>
</dbReference>
<dbReference type="NCBIfam" id="TIGR00838">
    <property type="entry name" value="argH"/>
    <property type="match status" value="1"/>
</dbReference>
<dbReference type="GO" id="GO:0004056">
    <property type="term" value="F:argininosuccinate lyase activity"/>
    <property type="evidence" value="ECO:0007669"/>
    <property type="project" value="UniProtKB-UniRule"/>
</dbReference>
<dbReference type="CDD" id="cd01359">
    <property type="entry name" value="Argininosuccinate_lyase"/>
    <property type="match status" value="1"/>
</dbReference>
<organism evidence="11 12">
    <name type="scientific">Candidatus Portiera aleyrodidarum TV</name>
    <dbReference type="NCBI Taxonomy" id="1297582"/>
    <lineage>
        <taxon>Bacteria</taxon>
        <taxon>Pseudomonadati</taxon>
        <taxon>Pseudomonadota</taxon>
        <taxon>Gammaproteobacteria</taxon>
        <taxon>Candidatus Johnevansiales</taxon>
        <taxon>Candidatus Johnevansiaceae</taxon>
        <taxon>Candidatus Portiera</taxon>
    </lineage>
</organism>
<dbReference type="PROSITE" id="PS00163">
    <property type="entry name" value="FUMARATE_LYASES"/>
    <property type="match status" value="1"/>
</dbReference>
<comment type="pathway">
    <text evidence="2 8">Amino-acid biosynthesis; L-arginine biosynthesis; L-arginine from L-ornithine and carbamoyl phosphate: step 3/3.</text>
</comment>
<name>A0A8D3X7S7_9GAMM</name>
<dbReference type="Gene3D" id="1.10.275.10">
    <property type="entry name" value="Fumarase/aspartase (N-terminal domain)"/>
    <property type="match status" value="1"/>
</dbReference>
<dbReference type="PANTHER" id="PTHR43814">
    <property type="entry name" value="ARGININOSUCCINATE LYASE"/>
    <property type="match status" value="1"/>
</dbReference>
<dbReference type="InterPro" id="IPR029419">
    <property type="entry name" value="Arg_succ_lyase_C"/>
</dbReference>
<dbReference type="GO" id="GO:0042450">
    <property type="term" value="P:L-arginine biosynthetic process via ornithine"/>
    <property type="evidence" value="ECO:0007669"/>
    <property type="project" value="UniProtKB-UniRule"/>
</dbReference>